<evidence type="ECO:0000313" key="1">
    <source>
        <dbReference type="EMBL" id="GAG29782.1"/>
    </source>
</evidence>
<comment type="caution">
    <text evidence="1">The sequence shown here is derived from an EMBL/GenBank/DDBJ whole genome shotgun (WGS) entry which is preliminary data.</text>
</comment>
<sequence length="38" mass="4341">VATGEKQLLADPTRIALRTQAEDMGRWEWCPIPPYDDP</sequence>
<accession>X0X2X4</accession>
<reference evidence="1" key="1">
    <citation type="journal article" date="2014" name="Front. Microbiol.">
        <title>High frequency of phylogenetically diverse reductive dehalogenase-homologous genes in deep subseafloor sedimentary metagenomes.</title>
        <authorList>
            <person name="Kawai M."/>
            <person name="Futagami T."/>
            <person name="Toyoda A."/>
            <person name="Takaki Y."/>
            <person name="Nishi S."/>
            <person name="Hori S."/>
            <person name="Arai W."/>
            <person name="Tsubouchi T."/>
            <person name="Morono Y."/>
            <person name="Uchiyama I."/>
            <person name="Ito T."/>
            <person name="Fujiyama A."/>
            <person name="Inagaki F."/>
            <person name="Takami H."/>
        </authorList>
    </citation>
    <scope>NUCLEOTIDE SEQUENCE</scope>
    <source>
        <strain evidence="1">Expedition CK06-06</strain>
    </source>
</reference>
<feature type="non-terminal residue" evidence="1">
    <location>
        <position position="1"/>
    </location>
</feature>
<organism evidence="1">
    <name type="scientific">marine sediment metagenome</name>
    <dbReference type="NCBI Taxonomy" id="412755"/>
    <lineage>
        <taxon>unclassified sequences</taxon>
        <taxon>metagenomes</taxon>
        <taxon>ecological metagenomes</taxon>
    </lineage>
</organism>
<dbReference type="AlphaFoldDB" id="X0X2X4"/>
<protein>
    <submittedName>
        <fullName evidence="1">Uncharacterized protein</fullName>
    </submittedName>
</protein>
<name>X0X2X4_9ZZZZ</name>
<dbReference type="EMBL" id="BARS01043832">
    <property type="protein sequence ID" value="GAG29782.1"/>
    <property type="molecule type" value="Genomic_DNA"/>
</dbReference>
<gene>
    <name evidence="1" type="ORF">S01H1_66299</name>
</gene>
<proteinExistence type="predicted"/>